<feature type="domain" description="Glycosyltransferase subfamily 4-like N-terminal" evidence="2">
    <location>
        <begin position="30"/>
        <end position="201"/>
    </location>
</feature>
<dbReference type="Proteomes" id="UP000297540">
    <property type="component" value="Unassembled WGS sequence"/>
</dbReference>
<comment type="caution">
    <text evidence="3">The sequence shown here is derived from an EMBL/GenBank/DDBJ whole genome shotgun (WGS) entry which is preliminary data.</text>
</comment>
<feature type="domain" description="Glycosyl transferase family 1" evidence="1">
    <location>
        <begin position="220"/>
        <end position="369"/>
    </location>
</feature>
<dbReference type="PANTHER" id="PTHR45947">
    <property type="entry name" value="SULFOQUINOVOSYL TRANSFERASE SQD2"/>
    <property type="match status" value="1"/>
</dbReference>
<keyword evidence="4" id="KW-1185">Reference proteome</keyword>
<dbReference type="AlphaFoldDB" id="A0A4Y8S7F4"/>
<name>A0A4Y8S7F4_9SPHI</name>
<dbReference type="GO" id="GO:0016757">
    <property type="term" value="F:glycosyltransferase activity"/>
    <property type="evidence" value="ECO:0007669"/>
    <property type="project" value="InterPro"/>
</dbReference>
<evidence type="ECO:0000259" key="1">
    <source>
        <dbReference type="Pfam" id="PF00534"/>
    </source>
</evidence>
<dbReference type="OrthoDB" id="596635at2"/>
<proteinExistence type="predicted"/>
<dbReference type="SUPFAM" id="SSF53756">
    <property type="entry name" value="UDP-Glycosyltransferase/glycogen phosphorylase"/>
    <property type="match status" value="1"/>
</dbReference>
<dbReference type="CDD" id="cd03814">
    <property type="entry name" value="GT4-like"/>
    <property type="match status" value="1"/>
</dbReference>
<gene>
    <name evidence="3" type="ORF">E2R66_20890</name>
</gene>
<evidence type="ECO:0000313" key="3">
    <source>
        <dbReference type="EMBL" id="TFF34858.1"/>
    </source>
</evidence>
<protein>
    <submittedName>
        <fullName evidence="3">Glycosyltransferase family 1 protein</fullName>
    </submittedName>
</protein>
<dbReference type="InterPro" id="IPR001296">
    <property type="entry name" value="Glyco_trans_1"/>
</dbReference>
<dbReference type="InterPro" id="IPR028098">
    <property type="entry name" value="Glyco_trans_4-like_N"/>
</dbReference>
<dbReference type="Pfam" id="PF13439">
    <property type="entry name" value="Glyco_transf_4"/>
    <property type="match status" value="1"/>
</dbReference>
<dbReference type="PANTHER" id="PTHR45947:SF3">
    <property type="entry name" value="SULFOQUINOVOSYL TRANSFERASE SQD2"/>
    <property type="match status" value="1"/>
</dbReference>
<dbReference type="Gene3D" id="3.40.50.2000">
    <property type="entry name" value="Glycogen Phosphorylase B"/>
    <property type="match status" value="2"/>
</dbReference>
<dbReference type="Pfam" id="PF00534">
    <property type="entry name" value="Glycos_transf_1"/>
    <property type="match status" value="1"/>
</dbReference>
<evidence type="ECO:0000313" key="4">
    <source>
        <dbReference type="Proteomes" id="UP000297540"/>
    </source>
</evidence>
<dbReference type="EMBL" id="SOZE01000026">
    <property type="protein sequence ID" value="TFF34858.1"/>
    <property type="molecule type" value="Genomic_DNA"/>
</dbReference>
<evidence type="ECO:0000259" key="2">
    <source>
        <dbReference type="Pfam" id="PF13439"/>
    </source>
</evidence>
<sequence>MNEWGVIAPGYTGPRVRVAFFAEILTEGLDGAIRTMYQLIDRIDDSRFEFLFIYGEGPENIKGHQSMSVPHVSLFVNSGYSLALPVLAESRMKHALRKFAPDVVHIATPSLLGNFGLNYARQNGLPVMTIYHTHFISYIDYYFKHLPFLINSTRQLVVARHKLFYNQCDRIYVPSESMKVELAEMGVQAHRMQIWKRGMDAGLFSPQKRNKKALRELTCNDNPTVLFASRLVWEKNLETLFEVYDGMQNQNPVVNFVIAGDGSALKACKTRMPHAVFTGKVGHGQLSVLYASADIFLFPSVSETYGNVVLEAMASGLPCVIADGGGSADFIEQGINGFKCRPYDAADYIEKISLTLANPLLAAQFAQKGLEYSGRLNWDDLAADYFDCLRELALNPLAETELEVAG</sequence>
<organism evidence="3 4">
    <name type="scientific">Mucilaginibacter psychrotolerans</name>
    <dbReference type="NCBI Taxonomy" id="1524096"/>
    <lineage>
        <taxon>Bacteria</taxon>
        <taxon>Pseudomonadati</taxon>
        <taxon>Bacteroidota</taxon>
        <taxon>Sphingobacteriia</taxon>
        <taxon>Sphingobacteriales</taxon>
        <taxon>Sphingobacteriaceae</taxon>
        <taxon>Mucilaginibacter</taxon>
    </lineage>
</organism>
<reference evidence="3 4" key="1">
    <citation type="journal article" date="2017" name="Int. J. Syst. Evol. Microbiol.">
        <title>Mucilaginibacterpsychrotolerans sp. nov., isolated from peatlands.</title>
        <authorList>
            <person name="Deng Y."/>
            <person name="Shen L."/>
            <person name="Xu B."/>
            <person name="Liu Y."/>
            <person name="Gu Z."/>
            <person name="Liu H."/>
            <person name="Zhou Y."/>
        </authorList>
    </citation>
    <scope>NUCLEOTIDE SEQUENCE [LARGE SCALE GENOMIC DNA]</scope>
    <source>
        <strain evidence="3 4">NH7-4</strain>
    </source>
</reference>
<accession>A0A4Y8S7F4</accession>
<keyword evidence="3" id="KW-0808">Transferase</keyword>
<dbReference type="InterPro" id="IPR050194">
    <property type="entry name" value="Glycosyltransferase_grp1"/>
</dbReference>